<organism evidence="3 4">
    <name type="scientific">Phlyctema vagabunda</name>
    <dbReference type="NCBI Taxonomy" id="108571"/>
    <lineage>
        <taxon>Eukaryota</taxon>
        <taxon>Fungi</taxon>
        <taxon>Dikarya</taxon>
        <taxon>Ascomycota</taxon>
        <taxon>Pezizomycotina</taxon>
        <taxon>Leotiomycetes</taxon>
        <taxon>Helotiales</taxon>
        <taxon>Dermateaceae</taxon>
        <taxon>Phlyctema</taxon>
    </lineage>
</organism>
<keyword evidence="4" id="KW-1185">Reference proteome</keyword>
<evidence type="ECO:0000313" key="3">
    <source>
        <dbReference type="EMBL" id="KAL3425456.1"/>
    </source>
</evidence>
<name>A0ABR4PQ78_9HELO</name>
<dbReference type="Gene3D" id="3.40.50.360">
    <property type="match status" value="1"/>
</dbReference>
<feature type="domain" description="NADPH-dependent FMN reductase-like" evidence="2">
    <location>
        <begin position="6"/>
        <end position="153"/>
    </location>
</feature>
<reference evidence="3 4" key="1">
    <citation type="submission" date="2024-06" db="EMBL/GenBank/DDBJ databases">
        <title>Complete genome of Phlyctema vagabunda strain 19-DSS-EL-015.</title>
        <authorList>
            <person name="Fiorenzani C."/>
        </authorList>
    </citation>
    <scope>NUCLEOTIDE SEQUENCE [LARGE SCALE GENOMIC DNA]</scope>
    <source>
        <strain evidence="3 4">19-DSS-EL-015</strain>
    </source>
</reference>
<gene>
    <name evidence="3" type="ORF">PVAG01_02247</name>
</gene>
<evidence type="ECO:0000313" key="4">
    <source>
        <dbReference type="Proteomes" id="UP001629113"/>
    </source>
</evidence>
<sequence>MTALKRVALLICSTRTPRAGPSISSWLSTQLPPVRGVSLSTIDLTDHISQLPVSPNDRLMPSQQPRANPRYSDPGVQRWSDRIASFDAFIFLTPQYNWSFPAAVKVAIDHLFYEWAGKPSFIVSYGGRGGGKAALALREVFRGLKMHSWEGQVELPLGGGVPSAAQGRLDEEVVKRWEETGKPEEISKVWTELVDILSPTS</sequence>
<evidence type="ECO:0000256" key="1">
    <source>
        <dbReference type="SAM" id="MobiDB-lite"/>
    </source>
</evidence>
<dbReference type="SUPFAM" id="SSF52218">
    <property type="entry name" value="Flavoproteins"/>
    <property type="match status" value="1"/>
</dbReference>
<accession>A0ABR4PQ78</accession>
<comment type="caution">
    <text evidence="3">The sequence shown here is derived from an EMBL/GenBank/DDBJ whole genome shotgun (WGS) entry which is preliminary data.</text>
</comment>
<dbReference type="PANTHER" id="PTHR30543">
    <property type="entry name" value="CHROMATE REDUCTASE"/>
    <property type="match status" value="1"/>
</dbReference>
<dbReference type="PANTHER" id="PTHR30543:SF21">
    <property type="entry name" value="NAD(P)H-DEPENDENT FMN REDUCTASE LOT6"/>
    <property type="match status" value="1"/>
</dbReference>
<feature type="region of interest" description="Disordered" evidence="1">
    <location>
        <begin position="52"/>
        <end position="74"/>
    </location>
</feature>
<protein>
    <submittedName>
        <fullName evidence="3">NADPH-dependent FMN reductase</fullName>
    </submittedName>
</protein>
<dbReference type="EMBL" id="JBFCZG010000002">
    <property type="protein sequence ID" value="KAL3425456.1"/>
    <property type="molecule type" value="Genomic_DNA"/>
</dbReference>
<dbReference type="InterPro" id="IPR029039">
    <property type="entry name" value="Flavoprotein-like_sf"/>
</dbReference>
<dbReference type="InterPro" id="IPR005025">
    <property type="entry name" value="FMN_Rdtase-like_dom"/>
</dbReference>
<dbReference type="Pfam" id="PF03358">
    <property type="entry name" value="FMN_red"/>
    <property type="match status" value="1"/>
</dbReference>
<evidence type="ECO:0000259" key="2">
    <source>
        <dbReference type="Pfam" id="PF03358"/>
    </source>
</evidence>
<dbReference type="InterPro" id="IPR050712">
    <property type="entry name" value="NAD(P)H-dep_reductase"/>
</dbReference>
<proteinExistence type="predicted"/>
<dbReference type="Proteomes" id="UP001629113">
    <property type="component" value="Unassembled WGS sequence"/>
</dbReference>